<accession>A0A381DKI4</accession>
<keyword evidence="2" id="KW-1185">Reference proteome</keyword>
<dbReference type="PANTHER" id="PTHR38453">
    <property type="entry name" value="CYTOPLASMIC PROTEIN-RELATED"/>
    <property type="match status" value="1"/>
</dbReference>
<reference evidence="1 2" key="1">
    <citation type="submission" date="2018-06" db="EMBL/GenBank/DDBJ databases">
        <authorList>
            <consortium name="Pathogen Informatics"/>
            <person name="Doyle S."/>
        </authorList>
    </citation>
    <scope>NUCLEOTIDE SEQUENCE [LARGE SCALE GENOMIC DNA]</scope>
    <source>
        <strain evidence="1 2">NCTC12475</strain>
    </source>
</reference>
<dbReference type="Proteomes" id="UP000254920">
    <property type="component" value="Unassembled WGS sequence"/>
</dbReference>
<dbReference type="GeneID" id="93090077"/>
<name>A0A381DKI4_9BACT</name>
<dbReference type="EMBL" id="UFVD01000001">
    <property type="protein sequence ID" value="SUX11214.1"/>
    <property type="molecule type" value="Genomic_DNA"/>
</dbReference>
<dbReference type="AlphaFoldDB" id="A0A381DKI4"/>
<dbReference type="STRING" id="32024.GCA_000788295_01542"/>
<dbReference type="RefSeq" id="WP_033916887.1">
    <property type="nucleotide sequence ID" value="NZ_CP043427.1"/>
</dbReference>
<sequence>MQVNLVWSKIKNGYKNLDKALYPLIGLPSYEKYLEHFKKHHPDKTPLSRGEFIRQAQLDRSKNVKC</sequence>
<dbReference type="Pfam" id="PF04328">
    <property type="entry name" value="Sel_put"/>
    <property type="match status" value="1"/>
</dbReference>
<evidence type="ECO:0000313" key="1">
    <source>
        <dbReference type="EMBL" id="SUX11214.1"/>
    </source>
</evidence>
<dbReference type="PANTHER" id="PTHR38453:SF1">
    <property type="entry name" value="CYTOPLASMIC PROTEIN"/>
    <property type="match status" value="1"/>
</dbReference>
<gene>
    <name evidence="1" type="ORF">NCTC12475_01430</name>
</gene>
<evidence type="ECO:0000313" key="2">
    <source>
        <dbReference type="Proteomes" id="UP000254920"/>
    </source>
</evidence>
<proteinExistence type="predicted"/>
<dbReference type="InterPro" id="IPR007423">
    <property type="entry name" value="Sel_put"/>
</dbReference>
<organism evidence="1 2">
    <name type="scientific">Campylobacter sputorum subsp. sputorum</name>
    <dbReference type="NCBI Taxonomy" id="32024"/>
    <lineage>
        <taxon>Bacteria</taxon>
        <taxon>Pseudomonadati</taxon>
        <taxon>Campylobacterota</taxon>
        <taxon>Epsilonproteobacteria</taxon>
        <taxon>Campylobacterales</taxon>
        <taxon>Campylobacteraceae</taxon>
        <taxon>Campylobacter</taxon>
    </lineage>
</organism>
<protein>
    <submittedName>
        <fullName evidence="1">Uncharacterized small protein</fullName>
    </submittedName>
</protein>